<evidence type="ECO:0000256" key="5">
    <source>
        <dbReference type="PIRSR" id="PIRSR606710-1"/>
    </source>
</evidence>
<evidence type="ECO:0000313" key="10">
    <source>
        <dbReference type="Proteomes" id="UP000660862"/>
    </source>
</evidence>
<dbReference type="GO" id="GO:0004553">
    <property type="term" value="F:hydrolase activity, hydrolyzing O-glycosyl compounds"/>
    <property type="evidence" value="ECO:0007669"/>
    <property type="project" value="InterPro"/>
</dbReference>
<keyword evidence="10" id="KW-1185">Reference proteome</keyword>
<dbReference type="InterPro" id="IPR023296">
    <property type="entry name" value="Glyco_hydro_beta-prop_sf"/>
</dbReference>
<keyword evidence="4 7" id="KW-0326">Glycosidase</keyword>
<dbReference type="SUPFAM" id="SSF75005">
    <property type="entry name" value="Arabinanase/levansucrase/invertase"/>
    <property type="match status" value="1"/>
</dbReference>
<evidence type="ECO:0000256" key="2">
    <source>
        <dbReference type="ARBA" id="ARBA00022729"/>
    </source>
</evidence>
<evidence type="ECO:0000256" key="1">
    <source>
        <dbReference type="ARBA" id="ARBA00009865"/>
    </source>
</evidence>
<protein>
    <recommendedName>
        <fullName evidence="11">Beta-xylosidase, GH43 family</fullName>
    </recommendedName>
</protein>
<feature type="active site" description="Proton donor" evidence="5">
    <location>
        <position position="223"/>
    </location>
</feature>
<evidence type="ECO:0000313" key="9">
    <source>
        <dbReference type="EMBL" id="GGG97156.1"/>
    </source>
</evidence>
<feature type="site" description="Important for catalytic activity, responsible for pKa modulation of the active site Glu and correct orientation of both the proton donor and substrate" evidence="6">
    <location>
        <position position="159"/>
    </location>
</feature>
<dbReference type="AlphaFoldDB" id="A0A917HZX7"/>
<dbReference type="CDD" id="cd18820">
    <property type="entry name" value="GH43_LbAraf43-like"/>
    <property type="match status" value="1"/>
</dbReference>
<dbReference type="PANTHER" id="PTHR43817">
    <property type="entry name" value="GLYCOSYL HYDROLASE"/>
    <property type="match status" value="1"/>
</dbReference>
<name>A0A917HZX7_9SPHI</name>
<evidence type="ECO:0000256" key="7">
    <source>
        <dbReference type="RuleBase" id="RU361187"/>
    </source>
</evidence>
<dbReference type="EMBL" id="BMER01000004">
    <property type="protein sequence ID" value="GGG97156.1"/>
    <property type="molecule type" value="Genomic_DNA"/>
</dbReference>
<organism evidence="9 10">
    <name type="scientific">Parapedobacter pyrenivorans</name>
    <dbReference type="NCBI Taxonomy" id="1305674"/>
    <lineage>
        <taxon>Bacteria</taxon>
        <taxon>Pseudomonadati</taxon>
        <taxon>Bacteroidota</taxon>
        <taxon>Sphingobacteriia</taxon>
        <taxon>Sphingobacteriales</taxon>
        <taxon>Sphingobacteriaceae</taxon>
        <taxon>Parapedobacter</taxon>
    </lineage>
</organism>
<evidence type="ECO:0000256" key="8">
    <source>
        <dbReference type="SAM" id="MobiDB-lite"/>
    </source>
</evidence>
<evidence type="ECO:0000256" key="4">
    <source>
        <dbReference type="ARBA" id="ARBA00023295"/>
    </source>
</evidence>
<sequence length="353" mass="40222">MDLTPYINSMNKAIYLLLVCLLAHNVIQAQEKTFVNPLRKGADPFVMKHEGRYYTIFNGGGGITVTESRFLTKFEKTAVVWTPPENAWNSYNIWAPEIHVIDGKWYIYYAGSVHNGAPFYAQRAGVLEADNPFGPYVDKGMYYTGDDPETKKDNCWAIDMTLLQHRGKNYAVWSGWTALHDHHDVDQYLYIAELIDPYTLGKRVLLSKPELPWEKGDHIALQEGPQVLKHADDVFIMYSTRGSWTEHYKMGQLRLKSPDSNPLDPEAWTKAEQSVFKGTDTVHGVGHASMTTSPDDTEYWIYYHSKLQLDGGWNNRHVFLQKFTFNVDGNPDFGTPSGSSTLDRPSGEVELER</sequence>
<comment type="similarity">
    <text evidence="1 7">Belongs to the glycosyl hydrolase 43 family.</text>
</comment>
<dbReference type="InterPro" id="IPR006710">
    <property type="entry name" value="Glyco_hydro_43"/>
</dbReference>
<evidence type="ECO:0000256" key="3">
    <source>
        <dbReference type="ARBA" id="ARBA00022801"/>
    </source>
</evidence>
<feature type="active site" description="Proton acceptor" evidence="5">
    <location>
        <position position="43"/>
    </location>
</feature>
<dbReference type="GO" id="GO:0005975">
    <property type="term" value="P:carbohydrate metabolic process"/>
    <property type="evidence" value="ECO:0007669"/>
    <property type="project" value="InterPro"/>
</dbReference>
<keyword evidence="2" id="KW-0732">Signal</keyword>
<dbReference type="Pfam" id="PF04616">
    <property type="entry name" value="Glyco_hydro_43"/>
    <property type="match status" value="1"/>
</dbReference>
<dbReference type="PANTHER" id="PTHR43817:SF1">
    <property type="entry name" value="HYDROLASE, FAMILY 43, PUTATIVE (AFU_ORTHOLOGUE AFUA_3G01660)-RELATED"/>
    <property type="match status" value="1"/>
</dbReference>
<dbReference type="Proteomes" id="UP000660862">
    <property type="component" value="Unassembled WGS sequence"/>
</dbReference>
<dbReference type="Gene3D" id="2.115.10.20">
    <property type="entry name" value="Glycosyl hydrolase domain, family 43"/>
    <property type="match status" value="1"/>
</dbReference>
<reference evidence="9" key="2">
    <citation type="submission" date="2020-09" db="EMBL/GenBank/DDBJ databases">
        <authorList>
            <person name="Sun Q."/>
            <person name="Zhou Y."/>
        </authorList>
    </citation>
    <scope>NUCLEOTIDE SEQUENCE</scope>
    <source>
        <strain evidence="9">CGMCC 1.12195</strain>
    </source>
</reference>
<reference evidence="9" key="1">
    <citation type="journal article" date="2014" name="Int. J. Syst. Evol. Microbiol.">
        <title>Complete genome sequence of Corynebacterium casei LMG S-19264T (=DSM 44701T), isolated from a smear-ripened cheese.</title>
        <authorList>
            <consortium name="US DOE Joint Genome Institute (JGI-PGF)"/>
            <person name="Walter F."/>
            <person name="Albersmeier A."/>
            <person name="Kalinowski J."/>
            <person name="Ruckert C."/>
        </authorList>
    </citation>
    <scope>NUCLEOTIDE SEQUENCE</scope>
    <source>
        <strain evidence="9">CGMCC 1.12195</strain>
    </source>
</reference>
<evidence type="ECO:0008006" key="11">
    <source>
        <dbReference type="Google" id="ProtNLM"/>
    </source>
</evidence>
<proteinExistence type="inferred from homology"/>
<keyword evidence="3 7" id="KW-0378">Hydrolase</keyword>
<feature type="region of interest" description="Disordered" evidence="8">
    <location>
        <begin position="330"/>
        <end position="353"/>
    </location>
</feature>
<gene>
    <name evidence="9" type="ORF">GCM10007415_35560</name>
</gene>
<comment type="caution">
    <text evidence="9">The sequence shown here is derived from an EMBL/GenBank/DDBJ whole genome shotgun (WGS) entry which is preliminary data.</text>
</comment>
<accession>A0A917HZX7</accession>
<evidence type="ECO:0000256" key="6">
    <source>
        <dbReference type="PIRSR" id="PIRSR606710-2"/>
    </source>
</evidence>